<proteinExistence type="predicted"/>
<dbReference type="FunFam" id="1.10.30.10:FF:000040">
    <property type="entry name" value="SRY (sex determining region Y)-box 32"/>
    <property type="match status" value="1"/>
</dbReference>
<sequence length="179" mass="20501">RQMAFSSVFESEDSGSVEQMTEVRSPSSGPSSPLSVNSDSSCASPEAKSNSVQKRVRRPLNAFIIWTKEERRRLAQLNPDLENTDLSKILGKTWKAMSLAEKRPYMQEAERLRVQHTIDYPNYKYRPRRRKQLKKSSKPQTTEALSPLALQLRPRHALRPHLPAPEPAPELPKHTRFPC</sequence>
<keyword evidence="1 2" id="KW-0238">DNA-binding</keyword>
<dbReference type="PROSITE" id="PS50118">
    <property type="entry name" value="HMG_BOX_2"/>
    <property type="match status" value="1"/>
</dbReference>
<evidence type="ECO:0000259" key="4">
    <source>
        <dbReference type="PROSITE" id="PS50118"/>
    </source>
</evidence>
<dbReference type="GeneTree" id="ENSGT00940000166366"/>
<dbReference type="GO" id="GO:0030154">
    <property type="term" value="P:cell differentiation"/>
    <property type="evidence" value="ECO:0007669"/>
    <property type="project" value="TreeGrafter"/>
</dbReference>
<feature type="region of interest" description="Disordered" evidence="3">
    <location>
        <begin position="128"/>
        <end position="179"/>
    </location>
</feature>
<keyword evidence="6" id="KW-1185">Reference proteome</keyword>
<evidence type="ECO:0000313" key="6">
    <source>
        <dbReference type="Proteomes" id="UP000314980"/>
    </source>
</evidence>
<protein>
    <submittedName>
        <fullName evidence="5">SRY-box transcription factor 32</fullName>
    </submittedName>
</protein>
<feature type="DNA-binding region" description="HMG box" evidence="2">
    <location>
        <begin position="56"/>
        <end position="124"/>
    </location>
</feature>
<dbReference type="Gene3D" id="1.10.30.10">
    <property type="entry name" value="High mobility group box domain"/>
    <property type="match status" value="1"/>
</dbReference>
<dbReference type="CDD" id="cd22032">
    <property type="entry name" value="HMG-box_SoxF"/>
    <property type="match status" value="1"/>
</dbReference>
<accession>A0A4W6CLP1</accession>
<dbReference type="InterPro" id="IPR036910">
    <property type="entry name" value="HMG_box_dom_sf"/>
</dbReference>
<dbReference type="PANTHER" id="PTHR10270">
    <property type="entry name" value="SOX TRANSCRIPTION FACTOR"/>
    <property type="match status" value="1"/>
</dbReference>
<evidence type="ECO:0000256" key="3">
    <source>
        <dbReference type="SAM" id="MobiDB-lite"/>
    </source>
</evidence>
<dbReference type="InParanoid" id="A0A4W6CLP1"/>
<dbReference type="STRING" id="8187.ENSLCAP00010013228"/>
<dbReference type="SUPFAM" id="SSF47095">
    <property type="entry name" value="HMG-box"/>
    <property type="match status" value="1"/>
</dbReference>
<dbReference type="SMART" id="SM00398">
    <property type="entry name" value="HMG"/>
    <property type="match status" value="1"/>
</dbReference>
<name>A0A4W6CLP1_LATCA</name>
<evidence type="ECO:0000256" key="1">
    <source>
        <dbReference type="ARBA" id="ARBA00023125"/>
    </source>
</evidence>
<reference evidence="5" key="2">
    <citation type="submission" date="2025-08" db="UniProtKB">
        <authorList>
            <consortium name="Ensembl"/>
        </authorList>
    </citation>
    <scope>IDENTIFICATION</scope>
</reference>
<dbReference type="PANTHER" id="PTHR10270:SF11">
    <property type="entry name" value="CASANOVA"/>
    <property type="match status" value="1"/>
</dbReference>
<organism evidence="5 6">
    <name type="scientific">Lates calcarifer</name>
    <name type="common">Barramundi</name>
    <name type="synonym">Holocentrus calcarifer</name>
    <dbReference type="NCBI Taxonomy" id="8187"/>
    <lineage>
        <taxon>Eukaryota</taxon>
        <taxon>Metazoa</taxon>
        <taxon>Chordata</taxon>
        <taxon>Craniata</taxon>
        <taxon>Vertebrata</taxon>
        <taxon>Euteleostomi</taxon>
        <taxon>Actinopterygii</taxon>
        <taxon>Neopterygii</taxon>
        <taxon>Teleostei</taxon>
        <taxon>Neoteleostei</taxon>
        <taxon>Acanthomorphata</taxon>
        <taxon>Carangaria</taxon>
        <taxon>Carangaria incertae sedis</taxon>
        <taxon>Centropomidae</taxon>
        <taxon>Lates</taxon>
    </lineage>
</organism>
<dbReference type="AlphaFoldDB" id="A0A4W6CLP1"/>
<evidence type="ECO:0000256" key="2">
    <source>
        <dbReference type="PROSITE-ProRule" id="PRU00267"/>
    </source>
</evidence>
<dbReference type="Pfam" id="PF00505">
    <property type="entry name" value="HMG_box"/>
    <property type="match status" value="1"/>
</dbReference>
<dbReference type="GO" id="GO:0005634">
    <property type="term" value="C:nucleus"/>
    <property type="evidence" value="ECO:0007669"/>
    <property type="project" value="UniProtKB-UniRule"/>
</dbReference>
<evidence type="ECO:0000313" key="5">
    <source>
        <dbReference type="Ensembl" id="ENSLCAP00010013228.1"/>
    </source>
</evidence>
<dbReference type="GO" id="GO:0001228">
    <property type="term" value="F:DNA-binding transcription activator activity, RNA polymerase II-specific"/>
    <property type="evidence" value="ECO:0007669"/>
    <property type="project" value="TreeGrafter"/>
</dbReference>
<feature type="compositionally biased region" description="Low complexity" evidence="3">
    <location>
        <begin position="25"/>
        <end position="41"/>
    </location>
</feature>
<keyword evidence="2" id="KW-0539">Nucleus</keyword>
<dbReference type="InterPro" id="IPR050140">
    <property type="entry name" value="SRY-related_HMG-box_TF-like"/>
</dbReference>
<reference evidence="6" key="1">
    <citation type="submission" date="2015-09" db="EMBL/GenBank/DDBJ databases">
        <authorList>
            <person name="Sai Rama Sridatta P."/>
        </authorList>
    </citation>
    <scope>NUCLEOTIDE SEQUENCE [LARGE SCALE GENOMIC DNA]</scope>
</reference>
<dbReference type="InterPro" id="IPR009071">
    <property type="entry name" value="HMG_box_dom"/>
</dbReference>
<dbReference type="Proteomes" id="UP000314980">
    <property type="component" value="Unassembled WGS sequence"/>
</dbReference>
<feature type="domain" description="HMG box" evidence="4">
    <location>
        <begin position="56"/>
        <end position="124"/>
    </location>
</feature>
<dbReference type="Ensembl" id="ENSLCAT00010013506.1">
    <property type="protein sequence ID" value="ENSLCAP00010013228.1"/>
    <property type="gene ID" value="ENSLCAG00010006265.1"/>
</dbReference>
<reference evidence="5" key="3">
    <citation type="submission" date="2025-09" db="UniProtKB">
        <authorList>
            <consortium name="Ensembl"/>
        </authorList>
    </citation>
    <scope>IDENTIFICATION</scope>
</reference>
<dbReference type="GO" id="GO:0000978">
    <property type="term" value="F:RNA polymerase II cis-regulatory region sequence-specific DNA binding"/>
    <property type="evidence" value="ECO:0007669"/>
    <property type="project" value="TreeGrafter"/>
</dbReference>
<feature type="region of interest" description="Disordered" evidence="3">
    <location>
        <begin position="1"/>
        <end position="53"/>
    </location>
</feature>
<feature type="compositionally biased region" description="Basic residues" evidence="3">
    <location>
        <begin position="128"/>
        <end position="137"/>
    </location>
</feature>